<dbReference type="AlphaFoldDB" id="A0A1I7VMV5"/>
<proteinExistence type="predicted"/>
<dbReference type="Proteomes" id="UP000095285">
    <property type="component" value="Unassembled WGS sequence"/>
</dbReference>
<dbReference type="WBParaSite" id="EN70_4295">
    <property type="protein sequence ID" value="EN70_4295"/>
    <property type="gene ID" value="EN70_4295"/>
</dbReference>
<protein>
    <submittedName>
        <fullName evidence="3">Secreted protein</fullName>
    </submittedName>
</protein>
<evidence type="ECO:0000313" key="3">
    <source>
        <dbReference type="WBParaSite" id="EN70_4295"/>
    </source>
</evidence>
<reference evidence="2" key="1">
    <citation type="submission" date="2012-04" db="EMBL/GenBank/DDBJ databases">
        <title>The Genome Sequence of Loa loa.</title>
        <authorList>
            <consortium name="The Broad Institute Genome Sequencing Platform"/>
            <consortium name="Broad Institute Genome Sequencing Center for Infectious Disease"/>
            <person name="Nutman T.B."/>
            <person name="Fink D.L."/>
            <person name="Russ C."/>
            <person name="Young S."/>
            <person name="Zeng Q."/>
            <person name="Gargeya S."/>
            <person name="Alvarado L."/>
            <person name="Berlin A."/>
            <person name="Chapman S.B."/>
            <person name="Chen Z."/>
            <person name="Freedman E."/>
            <person name="Gellesch M."/>
            <person name="Goldberg J."/>
            <person name="Griggs A."/>
            <person name="Gujja S."/>
            <person name="Heilman E.R."/>
            <person name="Heiman D."/>
            <person name="Howarth C."/>
            <person name="Mehta T."/>
            <person name="Neiman D."/>
            <person name="Pearson M."/>
            <person name="Roberts A."/>
            <person name="Saif S."/>
            <person name="Shea T."/>
            <person name="Shenoy N."/>
            <person name="Sisk P."/>
            <person name="Stolte C."/>
            <person name="Sykes S."/>
            <person name="White J."/>
            <person name="Yandava C."/>
            <person name="Haas B."/>
            <person name="Henn M.R."/>
            <person name="Nusbaum C."/>
            <person name="Birren B."/>
        </authorList>
    </citation>
    <scope>NUCLEOTIDE SEQUENCE [LARGE SCALE GENOMIC DNA]</scope>
</reference>
<evidence type="ECO:0000313" key="2">
    <source>
        <dbReference type="Proteomes" id="UP000095285"/>
    </source>
</evidence>
<organism evidence="2 3">
    <name type="scientific">Loa loa</name>
    <name type="common">Eye worm</name>
    <name type="synonym">Filaria loa</name>
    <dbReference type="NCBI Taxonomy" id="7209"/>
    <lineage>
        <taxon>Eukaryota</taxon>
        <taxon>Metazoa</taxon>
        <taxon>Ecdysozoa</taxon>
        <taxon>Nematoda</taxon>
        <taxon>Chromadorea</taxon>
        <taxon>Rhabditida</taxon>
        <taxon>Spirurina</taxon>
        <taxon>Spiruromorpha</taxon>
        <taxon>Filarioidea</taxon>
        <taxon>Onchocercidae</taxon>
        <taxon>Loa</taxon>
    </lineage>
</organism>
<keyword evidence="1" id="KW-0732">Signal</keyword>
<feature type="signal peptide" evidence="1">
    <location>
        <begin position="1"/>
        <end position="21"/>
    </location>
</feature>
<accession>A0A1I7VMV5</accession>
<keyword evidence="2" id="KW-1185">Reference proteome</keyword>
<reference evidence="3" key="2">
    <citation type="submission" date="2016-11" db="UniProtKB">
        <authorList>
            <consortium name="WormBaseParasite"/>
        </authorList>
    </citation>
    <scope>IDENTIFICATION</scope>
</reference>
<name>A0A1I7VMV5_LOALO</name>
<feature type="chain" id="PRO_5009310131" evidence="1">
    <location>
        <begin position="22"/>
        <end position="58"/>
    </location>
</feature>
<evidence type="ECO:0000256" key="1">
    <source>
        <dbReference type="SAM" id="SignalP"/>
    </source>
</evidence>
<sequence length="58" mass="6364">MRLLLIVCVGLIIPSPYIASAQETPAEQATKTLLRIPNHHRCAMLMKSSMVKHANAPP</sequence>